<accession>A0A109UWQ5</accession>
<evidence type="ECO:0000313" key="5">
    <source>
        <dbReference type="Proteomes" id="UP000243052"/>
    </source>
</evidence>
<dbReference type="PIRSF" id="PIRSF002155">
    <property type="entry name" value="Ribosomal_L1"/>
    <property type="match status" value="1"/>
</dbReference>
<dbReference type="GO" id="GO:0005762">
    <property type="term" value="C:mitochondrial large ribosomal subunit"/>
    <property type="evidence" value="ECO:0007669"/>
    <property type="project" value="TreeGrafter"/>
</dbReference>
<comment type="similarity">
    <text evidence="1">Belongs to the universal ribosomal protein uL1 family.</text>
</comment>
<dbReference type="InterPro" id="IPR016095">
    <property type="entry name" value="Ribosomal_uL1_3-a/b-sand"/>
</dbReference>
<dbReference type="GeneID" id="28722114"/>
<dbReference type="GO" id="GO:0003723">
    <property type="term" value="F:RNA binding"/>
    <property type="evidence" value="ECO:0007669"/>
    <property type="project" value="InterPro"/>
</dbReference>
<dbReference type="GO" id="GO:0003735">
    <property type="term" value="F:structural constituent of ribosome"/>
    <property type="evidence" value="ECO:0007669"/>
    <property type="project" value="InterPro"/>
</dbReference>
<name>A0A109UWQ5_9SACH</name>
<protein>
    <submittedName>
        <fullName evidence="4">HBR023Cp</fullName>
    </submittedName>
</protein>
<dbReference type="PANTHER" id="PTHR36427">
    <property type="entry name" value="54S RIBOSOMAL PROTEIN L1, MITOCHONDRIAL"/>
    <property type="match status" value="1"/>
</dbReference>
<dbReference type="Gene3D" id="3.40.50.790">
    <property type="match status" value="1"/>
</dbReference>
<dbReference type="InterPro" id="IPR023674">
    <property type="entry name" value="Ribosomal_uL1-like"/>
</dbReference>
<reference evidence="4 5" key="1">
    <citation type="submission" date="2016-01" db="EMBL/GenBank/DDBJ databases">
        <title>Genome sequence of the yeast Holleya sinecauda.</title>
        <authorList>
            <person name="Dietrich F.S."/>
        </authorList>
    </citation>
    <scope>NUCLEOTIDE SEQUENCE [LARGE SCALE GENOMIC DNA]</scope>
    <source>
        <strain evidence="4 5">ATCC 58844</strain>
    </source>
</reference>
<keyword evidence="5" id="KW-1185">Reference proteome</keyword>
<dbReference type="Proteomes" id="UP000243052">
    <property type="component" value="Chromosome ii"/>
</dbReference>
<dbReference type="OrthoDB" id="1747252at2759"/>
<organism evidence="4 5">
    <name type="scientific">Eremothecium sinecaudum</name>
    <dbReference type="NCBI Taxonomy" id="45286"/>
    <lineage>
        <taxon>Eukaryota</taxon>
        <taxon>Fungi</taxon>
        <taxon>Dikarya</taxon>
        <taxon>Ascomycota</taxon>
        <taxon>Saccharomycotina</taxon>
        <taxon>Saccharomycetes</taxon>
        <taxon>Saccharomycetales</taxon>
        <taxon>Saccharomycetaceae</taxon>
        <taxon>Eremothecium</taxon>
    </lineage>
</organism>
<dbReference type="AlphaFoldDB" id="A0A109UWQ5"/>
<dbReference type="InterPro" id="IPR002143">
    <property type="entry name" value="Ribosomal_uL1"/>
</dbReference>
<evidence type="ECO:0000313" key="4">
    <source>
        <dbReference type="EMBL" id="AMD18924.1"/>
    </source>
</evidence>
<evidence type="ECO:0000256" key="3">
    <source>
        <dbReference type="ARBA" id="ARBA00023274"/>
    </source>
</evidence>
<evidence type="ECO:0000256" key="2">
    <source>
        <dbReference type="ARBA" id="ARBA00022980"/>
    </source>
</evidence>
<dbReference type="InterPro" id="IPR028364">
    <property type="entry name" value="Ribosomal_uL1/biogenesis"/>
</dbReference>
<dbReference type="Gene3D" id="3.30.190.20">
    <property type="match status" value="1"/>
</dbReference>
<keyword evidence="2" id="KW-0689">Ribosomal protein</keyword>
<keyword evidence="3" id="KW-0687">Ribonucleoprotein</keyword>
<sequence>MFCRSVTNIPFHRSFHASVTKFAADTATATKLTKDQLKRRELRKAIRRVKLAKTPATQHPLYMPISQALRFLRAAEVGYPLRQQTITLTTIVVGDRGSALLSGKVNFPHSIKETSLAVFTTDEAQAKIAREQFNCEVVGGVELIEDIKNGVRPINFDAAFATPDILQQLSSKLGRTLGPRGLLPSAKKGTVATDLTELLTQNKNMVPFRQRGNCISLAIGNASFSDKEILENILSVQQAFKKAVSTQATRKSSILGKTTITTVHGPGCVIDFK</sequence>
<proteinExistence type="inferred from homology"/>
<gene>
    <name evidence="4" type="ORF">AW171_hschr2452</name>
</gene>
<evidence type="ECO:0000256" key="1">
    <source>
        <dbReference type="ARBA" id="ARBA00010531"/>
    </source>
</evidence>
<dbReference type="PANTHER" id="PTHR36427:SF3">
    <property type="entry name" value="LARGE RIBOSOMAL SUBUNIT PROTEIN UL1M"/>
    <property type="match status" value="1"/>
</dbReference>
<dbReference type="SUPFAM" id="SSF56808">
    <property type="entry name" value="Ribosomal protein L1"/>
    <property type="match status" value="1"/>
</dbReference>
<dbReference type="GO" id="GO:0006412">
    <property type="term" value="P:translation"/>
    <property type="evidence" value="ECO:0007669"/>
    <property type="project" value="InterPro"/>
</dbReference>
<dbReference type="Pfam" id="PF00687">
    <property type="entry name" value="Ribosomal_L1"/>
    <property type="match status" value="1"/>
</dbReference>
<dbReference type="RefSeq" id="XP_017985920.1">
    <property type="nucleotide sequence ID" value="XM_018130431.1"/>
</dbReference>
<dbReference type="STRING" id="45286.A0A109UWQ5"/>
<dbReference type="CDD" id="cd00403">
    <property type="entry name" value="Ribosomal_L1"/>
    <property type="match status" value="1"/>
</dbReference>
<dbReference type="EMBL" id="CP014242">
    <property type="protein sequence ID" value="AMD18924.1"/>
    <property type="molecule type" value="Genomic_DNA"/>
</dbReference>